<reference evidence="3 4" key="1">
    <citation type="journal article" date="2018" name="New Phytol.">
        <title>Phylogenomics of Endogonaceae and evolution of mycorrhizas within Mucoromycota.</title>
        <authorList>
            <person name="Chang Y."/>
            <person name="Desiro A."/>
            <person name="Na H."/>
            <person name="Sandor L."/>
            <person name="Lipzen A."/>
            <person name="Clum A."/>
            <person name="Barry K."/>
            <person name="Grigoriev I.V."/>
            <person name="Martin F.M."/>
            <person name="Stajich J.E."/>
            <person name="Smith M.E."/>
            <person name="Bonito G."/>
            <person name="Spatafora J.W."/>
        </authorList>
    </citation>
    <scope>NUCLEOTIDE SEQUENCE [LARGE SCALE GENOMIC DNA]</scope>
    <source>
        <strain evidence="3 4">AD002</strain>
    </source>
</reference>
<dbReference type="Gene3D" id="3.40.50.1820">
    <property type="entry name" value="alpha/beta hydrolase"/>
    <property type="match status" value="1"/>
</dbReference>
<feature type="compositionally biased region" description="Polar residues" evidence="1">
    <location>
        <begin position="267"/>
        <end position="277"/>
    </location>
</feature>
<accession>A0A433QTL8</accession>
<dbReference type="AlphaFoldDB" id="A0A433QTL8"/>
<dbReference type="GO" id="GO:0031267">
    <property type="term" value="F:small GTPase binding"/>
    <property type="evidence" value="ECO:0007669"/>
    <property type="project" value="TreeGrafter"/>
</dbReference>
<gene>
    <name evidence="3" type="ORF">BC938DRAFT_472954</name>
</gene>
<evidence type="ECO:0000259" key="2">
    <source>
        <dbReference type="Pfam" id="PF03959"/>
    </source>
</evidence>
<name>A0A433QTL8_9FUNG</name>
<dbReference type="GO" id="GO:0048471">
    <property type="term" value="C:perinuclear region of cytoplasm"/>
    <property type="evidence" value="ECO:0007669"/>
    <property type="project" value="TreeGrafter"/>
</dbReference>
<keyword evidence="4" id="KW-1185">Reference proteome</keyword>
<dbReference type="Proteomes" id="UP000274822">
    <property type="component" value="Unassembled WGS sequence"/>
</dbReference>
<dbReference type="InterPro" id="IPR011990">
    <property type="entry name" value="TPR-like_helical_dom_sf"/>
</dbReference>
<organism evidence="3 4">
    <name type="scientific">Jimgerdemannia flammicorona</name>
    <dbReference type="NCBI Taxonomy" id="994334"/>
    <lineage>
        <taxon>Eukaryota</taxon>
        <taxon>Fungi</taxon>
        <taxon>Fungi incertae sedis</taxon>
        <taxon>Mucoromycota</taxon>
        <taxon>Mucoromycotina</taxon>
        <taxon>Endogonomycetes</taxon>
        <taxon>Endogonales</taxon>
        <taxon>Endogonaceae</taxon>
        <taxon>Jimgerdemannia</taxon>
    </lineage>
</organism>
<protein>
    <recommendedName>
        <fullName evidence="2">Serine hydrolase domain-containing protein</fullName>
    </recommendedName>
</protein>
<dbReference type="SUPFAM" id="SSF53474">
    <property type="entry name" value="alpha/beta-Hydrolases"/>
    <property type="match status" value="1"/>
</dbReference>
<dbReference type="Pfam" id="PF13516">
    <property type="entry name" value="LRR_6"/>
    <property type="match status" value="3"/>
</dbReference>
<dbReference type="InterPro" id="IPR005645">
    <property type="entry name" value="FSH-like_dom"/>
</dbReference>
<dbReference type="Gene3D" id="1.20.58.320">
    <property type="entry name" value="TPR-like"/>
    <property type="match status" value="1"/>
</dbReference>
<dbReference type="SMART" id="SM00368">
    <property type="entry name" value="LRR_RI"/>
    <property type="match status" value="8"/>
</dbReference>
<dbReference type="EMBL" id="RBNJ01001467">
    <property type="protein sequence ID" value="RUS33130.1"/>
    <property type="molecule type" value="Genomic_DNA"/>
</dbReference>
<dbReference type="SUPFAM" id="SSF48452">
    <property type="entry name" value="TPR-like"/>
    <property type="match status" value="1"/>
</dbReference>
<proteinExistence type="predicted"/>
<dbReference type="InterPro" id="IPR029058">
    <property type="entry name" value="AB_hydrolase_fold"/>
</dbReference>
<dbReference type="Pfam" id="PF06041">
    <property type="entry name" value="DUF924"/>
    <property type="match status" value="1"/>
</dbReference>
<dbReference type="InterPro" id="IPR010323">
    <property type="entry name" value="DUF924"/>
</dbReference>
<dbReference type="Gene3D" id="3.80.10.10">
    <property type="entry name" value="Ribonuclease Inhibitor"/>
    <property type="match status" value="3"/>
</dbReference>
<comment type="caution">
    <text evidence="3">The sequence shown here is derived from an EMBL/GenBank/DDBJ whole genome shotgun (WGS) entry which is preliminary data.</text>
</comment>
<feature type="region of interest" description="Disordered" evidence="1">
    <location>
        <begin position="262"/>
        <end position="288"/>
    </location>
</feature>
<dbReference type="PANTHER" id="PTHR24113">
    <property type="entry name" value="RAN GTPASE-ACTIVATING PROTEIN 1"/>
    <property type="match status" value="1"/>
</dbReference>
<dbReference type="InterPro" id="IPR027038">
    <property type="entry name" value="RanGap"/>
</dbReference>
<evidence type="ECO:0000313" key="4">
    <source>
        <dbReference type="Proteomes" id="UP000274822"/>
    </source>
</evidence>
<dbReference type="InterPro" id="IPR032675">
    <property type="entry name" value="LRR_dom_sf"/>
</dbReference>
<dbReference type="GO" id="GO:0006913">
    <property type="term" value="P:nucleocytoplasmic transport"/>
    <property type="evidence" value="ECO:0007669"/>
    <property type="project" value="TreeGrafter"/>
</dbReference>
<evidence type="ECO:0000313" key="3">
    <source>
        <dbReference type="EMBL" id="RUS33130.1"/>
    </source>
</evidence>
<dbReference type="GO" id="GO:0005634">
    <property type="term" value="C:nucleus"/>
    <property type="evidence" value="ECO:0007669"/>
    <property type="project" value="TreeGrafter"/>
</dbReference>
<dbReference type="Gene3D" id="1.25.40.10">
    <property type="entry name" value="Tetratricopeptide repeat domain"/>
    <property type="match status" value="1"/>
</dbReference>
<evidence type="ECO:0000256" key="1">
    <source>
        <dbReference type="SAM" id="MobiDB-lite"/>
    </source>
</evidence>
<feature type="domain" description="Serine hydrolase" evidence="2">
    <location>
        <begin position="290"/>
        <end position="493"/>
    </location>
</feature>
<dbReference type="InterPro" id="IPR001611">
    <property type="entry name" value="Leu-rich_rpt"/>
</dbReference>
<sequence length="1263" mass="141967">MDPSPVTTKIAVVLPPSRDGRGDLLPPTPRQYILLPQEEDKQLTESDRVHIQSILTYWFGPADNHWSPQYQLPTRVWFSGTPAVDSHIKEHFEPLLLEVESTLKSDSLLEPHILSRWMTSPAGRLCLILLMDQFSRNIYRGSSRMFAFDTLALEIALAVLDDPQHVTMYSPPQKLFLYYCLEHAEDRAFVTRSVELFGELAERYPAERRYSTQHRSAKQHLDMIEAFGRYPHRNQLLGRESTSEEREFLASHRFAFMRSVQERGPDQASQHGATNNPKFKKARDNGPKTRPMKILALHGFRQNAHIIRRALRPLERQLEGHAAFTYLNAPHAYTVGSTPDGVTGVEHPTWKQAMNHQRQWYSASDDGKVYGGMDVTMRYIDQAFKEERFDGIIGFSQGATLIGLLAALQPHNNISFRFGICISGFPSRADAHRDLTRPNTIQNTATLHIYGLQDEHLGTPVEMEAKTRALAALFADGTGVTISHSGGHFTPAKWPVDRMAKFVMAQAIVDSDFDIDRETEFQGLEAKLAVSVEHYRKRASAVVRTGSQKPKVPELVMYPIGMSASMRTVVARHEAFHGLVEYPPVVRAEMFEDEAVITRFIEDAKSSSGRNARAVVDDLVLVAFATRTRFQDEEPTELFFRVWMRIYLAFQPELVMGTLQFITTYGSWKELGKLAVLNRKIHEDEFAIDKVGTDKCDVLHRAIVAAFVAQLTKDRTLVDSFEHDDAMHHTTEGELLYPSTCALGVPRIRSGVDKRCRLAKEVALLLYPLAEVNPAVRDDKLRKQICYSAFTKLVSRLCRLLDRTSARYYNRQLELNRRKDRSAFFSEVERKEMLAAPPSDWILNPEPMPIVPCLLEELDPLLRYMGDAGTLPTDKNVTFMIGTITPDGRLDMCKQAVGPGGITPLLNAMKNSHIRRLLLGNNIVGDVGAEQIAQYMRDPDSKLDTWYIAGNNFGADAIAVICDALAFNTKVKSLWFKRNPLKPAGAIPIARMLETNTTLETLDVLNTGILDEGVETIFNALKRNKTLRNIYIDSNGLTIHSATVLRHHLEPGTSNLRCLYLSCCRLGDEGIIELSRGLANDTKLTHLGLGSNCIGPTGCRHLVDALRNHPALQFVTLGFTRATLLLGGLSNFIGEEGALYIAQEWLPGNSVLRAIDLAHNGIPVAGIQALRDALRDHNQTITSLKIAQFGQMQNPRLKVEIDALLNRNRRGWGKCIVEAQGGMKGIEDQDETEQMWLRIGTKAALEVEIPPWADEIMSVYRTK</sequence>
<dbReference type="SUPFAM" id="SSF52047">
    <property type="entry name" value="RNI-like"/>
    <property type="match status" value="1"/>
</dbReference>
<dbReference type="GO" id="GO:0005096">
    <property type="term" value="F:GTPase activator activity"/>
    <property type="evidence" value="ECO:0007669"/>
    <property type="project" value="UniProtKB-KW"/>
</dbReference>
<dbReference type="Pfam" id="PF03959">
    <property type="entry name" value="FSH1"/>
    <property type="match status" value="1"/>
</dbReference>
<dbReference type="GO" id="GO:0005829">
    <property type="term" value="C:cytosol"/>
    <property type="evidence" value="ECO:0007669"/>
    <property type="project" value="TreeGrafter"/>
</dbReference>